<evidence type="ECO:0000313" key="4">
    <source>
        <dbReference type="Proteomes" id="UP000516235"/>
    </source>
</evidence>
<dbReference type="AlphaFoldDB" id="A0A7H0JWU3"/>
<name>A0A7H0JWU3_9CORY</name>
<dbReference type="KEGG" id="cluj:IAU68_07290"/>
<proteinExistence type="predicted"/>
<dbReference type="Proteomes" id="UP000516235">
    <property type="component" value="Chromosome"/>
</dbReference>
<keyword evidence="5" id="KW-1185">Reference proteome</keyword>
<dbReference type="EMBL" id="JACMYE010000001">
    <property type="protein sequence ID" value="MBC3178076.1"/>
    <property type="molecule type" value="Genomic_DNA"/>
</dbReference>
<evidence type="ECO:0000313" key="3">
    <source>
        <dbReference type="EMBL" id="QNP89509.1"/>
    </source>
</evidence>
<dbReference type="EMBL" id="CP061032">
    <property type="protein sequence ID" value="QNP89509.1"/>
    <property type="molecule type" value="Genomic_DNA"/>
</dbReference>
<gene>
    <name evidence="2" type="ORF">H7348_01910</name>
    <name evidence="3" type="ORF">IAU68_07290</name>
</gene>
<evidence type="ECO:0000256" key="1">
    <source>
        <dbReference type="SAM" id="SignalP"/>
    </source>
</evidence>
<dbReference type="Proteomes" id="UP000642876">
    <property type="component" value="Unassembled WGS sequence"/>
</dbReference>
<dbReference type="RefSeq" id="WP_171192653.1">
    <property type="nucleotide sequence ID" value="NZ_CP061032.1"/>
</dbReference>
<accession>A0A7H0JWU3</accession>
<keyword evidence="1" id="KW-0732">Signal</keyword>
<feature type="signal peptide" evidence="1">
    <location>
        <begin position="1"/>
        <end position="24"/>
    </location>
</feature>
<protein>
    <submittedName>
        <fullName evidence="3">Uncharacterized protein</fullName>
    </submittedName>
</protein>
<evidence type="ECO:0000313" key="2">
    <source>
        <dbReference type="EMBL" id="MBC3178076.1"/>
    </source>
</evidence>
<reference evidence="4 5" key="1">
    <citation type="submission" date="2020-08" db="EMBL/GenBank/DDBJ databases">
        <title>novel species in genus Corynebacterium.</title>
        <authorList>
            <person name="Zhang G."/>
        </authorList>
    </citation>
    <scope>NUCLEOTIDE SEQUENCE [LARGE SCALE GENOMIC DNA]</scope>
    <source>
        <strain evidence="3">Zg-917</strain>
        <strain evidence="4 5">zg-917</strain>
    </source>
</reference>
<organism evidence="3 4">
    <name type="scientific">Corynebacterium lujinxingii</name>
    <dbReference type="NCBI Taxonomy" id="2763010"/>
    <lineage>
        <taxon>Bacteria</taxon>
        <taxon>Bacillati</taxon>
        <taxon>Actinomycetota</taxon>
        <taxon>Actinomycetes</taxon>
        <taxon>Mycobacteriales</taxon>
        <taxon>Corynebacteriaceae</taxon>
        <taxon>Corynebacterium</taxon>
    </lineage>
</organism>
<evidence type="ECO:0000313" key="5">
    <source>
        <dbReference type="Proteomes" id="UP000642876"/>
    </source>
</evidence>
<sequence length="149" mass="15804">MKTATKIAAAFLAAAMTLAPAANAFEGDVDWTGGRPLPPGTEVPFDPGYASAFKMYDVIRLGDPNYRNAQVPGVRVVGKFEGDKIVCLMNAKGGLTGCYVDGQPVTNLGWGRGGMRVTTDPVIERFAPAIKEIQKFEAQFSSGSSLSSR</sequence>
<feature type="chain" id="PRO_5028845162" evidence="1">
    <location>
        <begin position="25"/>
        <end position="149"/>
    </location>
</feature>